<evidence type="ECO:0000313" key="1">
    <source>
        <dbReference type="EMBL" id="KAH7955152.1"/>
    </source>
</evidence>
<proteinExistence type="predicted"/>
<organism evidence="1 2">
    <name type="scientific">Dermacentor silvarum</name>
    <name type="common">Tick</name>
    <dbReference type="NCBI Taxonomy" id="543639"/>
    <lineage>
        <taxon>Eukaryota</taxon>
        <taxon>Metazoa</taxon>
        <taxon>Ecdysozoa</taxon>
        <taxon>Arthropoda</taxon>
        <taxon>Chelicerata</taxon>
        <taxon>Arachnida</taxon>
        <taxon>Acari</taxon>
        <taxon>Parasitiformes</taxon>
        <taxon>Ixodida</taxon>
        <taxon>Ixodoidea</taxon>
        <taxon>Ixodidae</taxon>
        <taxon>Rhipicephalinae</taxon>
        <taxon>Dermacentor</taxon>
    </lineage>
</organism>
<dbReference type="EMBL" id="CM023473">
    <property type="protein sequence ID" value="KAH7955152.1"/>
    <property type="molecule type" value="Genomic_DNA"/>
</dbReference>
<comment type="caution">
    <text evidence="1">The sequence shown here is derived from an EMBL/GenBank/DDBJ whole genome shotgun (WGS) entry which is preliminary data.</text>
</comment>
<sequence length="124" mass="13834">MRQATNDSQKIPNDVTEAARAFHSAINSLRLCQDYTAQQCQHGSNHGNICLTASRNGWMTSEKFPEWVARIWGPNCDDVLRLLILDWAPIYKIPAVNGALEEGNMDVLFVPANCTSLLQPADVY</sequence>
<name>A0ACB8D111_DERSI</name>
<reference evidence="1" key="1">
    <citation type="submission" date="2020-05" db="EMBL/GenBank/DDBJ databases">
        <title>Large-scale comparative analyses of tick genomes elucidate their genetic diversity and vector capacities.</title>
        <authorList>
            <person name="Jia N."/>
            <person name="Wang J."/>
            <person name="Shi W."/>
            <person name="Du L."/>
            <person name="Sun Y."/>
            <person name="Zhan W."/>
            <person name="Jiang J."/>
            <person name="Wang Q."/>
            <person name="Zhang B."/>
            <person name="Ji P."/>
            <person name="Sakyi L.B."/>
            <person name="Cui X."/>
            <person name="Yuan T."/>
            <person name="Jiang B."/>
            <person name="Yang W."/>
            <person name="Lam T.T.-Y."/>
            <person name="Chang Q."/>
            <person name="Ding S."/>
            <person name="Wang X."/>
            <person name="Zhu J."/>
            <person name="Ruan X."/>
            <person name="Zhao L."/>
            <person name="Wei J."/>
            <person name="Que T."/>
            <person name="Du C."/>
            <person name="Cheng J."/>
            <person name="Dai P."/>
            <person name="Han X."/>
            <person name="Huang E."/>
            <person name="Gao Y."/>
            <person name="Liu J."/>
            <person name="Shao H."/>
            <person name="Ye R."/>
            <person name="Li L."/>
            <person name="Wei W."/>
            <person name="Wang X."/>
            <person name="Wang C."/>
            <person name="Yang T."/>
            <person name="Huo Q."/>
            <person name="Li W."/>
            <person name="Guo W."/>
            <person name="Chen H."/>
            <person name="Zhou L."/>
            <person name="Ni X."/>
            <person name="Tian J."/>
            <person name="Zhou Y."/>
            <person name="Sheng Y."/>
            <person name="Liu T."/>
            <person name="Pan Y."/>
            <person name="Xia L."/>
            <person name="Li J."/>
            <person name="Zhao F."/>
            <person name="Cao W."/>
        </authorList>
    </citation>
    <scope>NUCLEOTIDE SEQUENCE</scope>
    <source>
        <strain evidence="1">Dsil-2018</strain>
    </source>
</reference>
<evidence type="ECO:0000313" key="2">
    <source>
        <dbReference type="Proteomes" id="UP000821865"/>
    </source>
</evidence>
<keyword evidence="2" id="KW-1185">Reference proteome</keyword>
<accession>A0ACB8D111</accession>
<dbReference type="Proteomes" id="UP000821865">
    <property type="component" value="Chromosome 4"/>
</dbReference>
<gene>
    <name evidence="1" type="ORF">HPB49_024814</name>
</gene>
<protein>
    <submittedName>
        <fullName evidence="1">Uncharacterized protein</fullName>
    </submittedName>
</protein>